<evidence type="ECO:0000313" key="2">
    <source>
        <dbReference type="Proteomes" id="UP000176863"/>
    </source>
</evidence>
<gene>
    <name evidence="1" type="ORF">A2851_01870</name>
</gene>
<accession>A0A1F6CWT8</accession>
<dbReference type="AlphaFoldDB" id="A0A1F6CWT8"/>
<sequence length="130" mass="14764">MGRTQSQRKEHIVRKLKPLDTSTTIELARAALAAYFDDHWPEAKPTRCNPGVAMNHRVFLDTRVMEVARAADIRHALEVKIPEYLKHQRYGDARDALQRTIGGIRIAGFIAEFNMDQLLIKAVGEEKKVA</sequence>
<comment type="caution">
    <text evidence="1">The sequence shown here is derived from an EMBL/GenBank/DDBJ whole genome shotgun (WGS) entry which is preliminary data.</text>
</comment>
<protein>
    <submittedName>
        <fullName evidence="1">Uncharacterized protein</fullName>
    </submittedName>
</protein>
<dbReference type="Proteomes" id="UP000176863">
    <property type="component" value="Unassembled WGS sequence"/>
</dbReference>
<evidence type="ECO:0000313" key="1">
    <source>
        <dbReference type="EMBL" id="OGG53615.1"/>
    </source>
</evidence>
<dbReference type="STRING" id="1798480.A2851_01870"/>
<reference evidence="1 2" key="1">
    <citation type="journal article" date="2016" name="Nat. Commun.">
        <title>Thousands of microbial genomes shed light on interconnected biogeochemical processes in an aquifer system.</title>
        <authorList>
            <person name="Anantharaman K."/>
            <person name="Brown C.T."/>
            <person name="Hug L.A."/>
            <person name="Sharon I."/>
            <person name="Castelle C.J."/>
            <person name="Probst A.J."/>
            <person name="Thomas B.C."/>
            <person name="Singh A."/>
            <person name="Wilkins M.J."/>
            <person name="Karaoz U."/>
            <person name="Brodie E.L."/>
            <person name="Williams K.H."/>
            <person name="Hubbard S.S."/>
            <person name="Banfield J.F."/>
        </authorList>
    </citation>
    <scope>NUCLEOTIDE SEQUENCE [LARGE SCALE GENOMIC DNA]</scope>
</reference>
<organism evidence="1 2">
    <name type="scientific">Candidatus Kaiserbacteria bacterium RIFCSPHIGHO2_01_FULL_53_29</name>
    <dbReference type="NCBI Taxonomy" id="1798480"/>
    <lineage>
        <taxon>Bacteria</taxon>
        <taxon>Candidatus Kaiseribacteriota</taxon>
    </lineage>
</organism>
<proteinExistence type="predicted"/>
<dbReference type="EMBL" id="MFKT01000009">
    <property type="protein sequence ID" value="OGG53615.1"/>
    <property type="molecule type" value="Genomic_DNA"/>
</dbReference>
<name>A0A1F6CWT8_9BACT</name>